<dbReference type="RefSeq" id="WP_154373908.1">
    <property type="nucleotide sequence ID" value="NZ_WKJJ01000006.1"/>
</dbReference>
<organism evidence="1 2">
    <name type="scientific">Pseudoduganella rivuli</name>
    <dbReference type="NCBI Taxonomy" id="2666085"/>
    <lineage>
        <taxon>Bacteria</taxon>
        <taxon>Pseudomonadati</taxon>
        <taxon>Pseudomonadota</taxon>
        <taxon>Betaproteobacteria</taxon>
        <taxon>Burkholderiales</taxon>
        <taxon>Oxalobacteraceae</taxon>
        <taxon>Telluria group</taxon>
        <taxon>Pseudoduganella</taxon>
    </lineage>
</organism>
<dbReference type="EMBL" id="WKJJ01000006">
    <property type="protein sequence ID" value="MRV72405.1"/>
    <property type="molecule type" value="Genomic_DNA"/>
</dbReference>
<name>A0A7X2LRF6_9BURK</name>
<dbReference type="Proteomes" id="UP000446768">
    <property type="component" value="Unassembled WGS sequence"/>
</dbReference>
<accession>A0A7X2LRF6</accession>
<evidence type="ECO:0000313" key="2">
    <source>
        <dbReference type="Proteomes" id="UP000446768"/>
    </source>
</evidence>
<dbReference type="AlphaFoldDB" id="A0A7X2LRF6"/>
<comment type="caution">
    <text evidence="1">The sequence shown here is derived from an EMBL/GenBank/DDBJ whole genome shotgun (WGS) entry which is preliminary data.</text>
</comment>
<reference evidence="1 2" key="1">
    <citation type="submission" date="2019-11" db="EMBL/GenBank/DDBJ databases">
        <title>Novel species isolated from a subtropical stream in China.</title>
        <authorList>
            <person name="Lu H."/>
        </authorList>
    </citation>
    <scope>NUCLEOTIDE SEQUENCE [LARGE SCALE GENOMIC DNA]</scope>
    <source>
        <strain evidence="1 2">FT92W</strain>
    </source>
</reference>
<proteinExistence type="predicted"/>
<gene>
    <name evidence="1" type="ORF">GJ700_11860</name>
</gene>
<evidence type="ECO:0000313" key="1">
    <source>
        <dbReference type="EMBL" id="MRV72405.1"/>
    </source>
</evidence>
<sequence length="347" mass="37553">MSGLFSPAKEESVIVPDLASQAQGKECQGIRATRAGVVVGLGLINPHIAEEYARHTSRAFVNAASVAALADIADIAVVLVHADNLAAELYEYLYDGASTPAPGIIFASSEAELALVSQRLAKSLLPLSKPEANRACVSIFREIDSENAPYDLVADRYSSFEETCGVLSSDVEFLTLEGHGNGLHLAAPGGTTLCPMSTRLKARSALKPYCLEKQCCTNLHHLPSLENAWTSNRLINVERVNARVVFYDSCFAFRVVDHVVSPGYSLACSLGERSNVLNIIGSWQITLGDEQVDEFIAAGLEVGEEIGAVISRFNRLDEKRRHGRRLALFGDPAYRSYTGQASQHVCQ</sequence>
<keyword evidence="2" id="KW-1185">Reference proteome</keyword>
<protein>
    <submittedName>
        <fullName evidence="1">Uncharacterized protein</fullName>
    </submittedName>
</protein>